<organism evidence="2">
    <name type="scientific">Eutreptiella gymnastica</name>
    <dbReference type="NCBI Taxonomy" id="73025"/>
    <lineage>
        <taxon>Eukaryota</taxon>
        <taxon>Discoba</taxon>
        <taxon>Euglenozoa</taxon>
        <taxon>Euglenida</taxon>
        <taxon>Spirocuta</taxon>
        <taxon>Euglenophyceae</taxon>
        <taxon>Eutreptiales</taxon>
        <taxon>Eutreptiaceae</taxon>
        <taxon>Eutreptiella</taxon>
    </lineage>
</organism>
<feature type="region of interest" description="Disordered" evidence="1">
    <location>
        <begin position="68"/>
        <end position="100"/>
    </location>
</feature>
<sequence length="100" mass="11079">MSVSSINHCPNPMHAPRLQGRFLSISQHASFSAKSLHFIFYGTTSEIINHRNELLTLARALRCSYRSQDSAPRQGCFGQRTSPESSAKLGAFGSHCEAQR</sequence>
<accession>A0A7S1JF47</accession>
<proteinExistence type="predicted"/>
<evidence type="ECO:0000313" key="2">
    <source>
        <dbReference type="EMBL" id="CAD9041598.1"/>
    </source>
</evidence>
<evidence type="ECO:0000256" key="1">
    <source>
        <dbReference type="SAM" id="MobiDB-lite"/>
    </source>
</evidence>
<dbReference type="AlphaFoldDB" id="A0A7S1JF47"/>
<gene>
    <name evidence="2" type="ORF">EGYM00392_LOCUS52773</name>
</gene>
<name>A0A7S1JF47_9EUGL</name>
<reference evidence="2" key="1">
    <citation type="submission" date="2021-01" db="EMBL/GenBank/DDBJ databases">
        <authorList>
            <person name="Corre E."/>
            <person name="Pelletier E."/>
            <person name="Niang G."/>
            <person name="Scheremetjew M."/>
            <person name="Finn R."/>
            <person name="Kale V."/>
            <person name="Holt S."/>
            <person name="Cochrane G."/>
            <person name="Meng A."/>
            <person name="Brown T."/>
            <person name="Cohen L."/>
        </authorList>
    </citation>
    <scope>NUCLEOTIDE SEQUENCE</scope>
    <source>
        <strain evidence="2">NIES-381</strain>
    </source>
</reference>
<protein>
    <submittedName>
        <fullName evidence="2">Uncharacterized protein</fullName>
    </submittedName>
</protein>
<dbReference type="EMBL" id="HBGA01144151">
    <property type="protein sequence ID" value="CAD9041598.1"/>
    <property type="molecule type" value="Transcribed_RNA"/>
</dbReference>